<accession>A0A428GYY9</accession>
<organism evidence="1 2">
    <name type="scientific">Streptococcus cristatus</name>
    <dbReference type="NCBI Taxonomy" id="45634"/>
    <lineage>
        <taxon>Bacteria</taxon>
        <taxon>Bacillati</taxon>
        <taxon>Bacillota</taxon>
        <taxon>Bacilli</taxon>
        <taxon>Lactobacillales</taxon>
        <taxon>Streptococcaceae</taxon>
        <taxon>Streptococcus</taxon>
    </lineage>
</organism>
<name>A0A428GYY9_STRCR</name>
<dbReference type="Proteomes" id="UP000270868">
    <property type="component" value="Unassembled WGS sequence"/>
</dbReference>
<comment type="caution">
    <text evidence="1">The sequence shown here is derived from an EMBL/GenBank/DDBJ whole genome shotgun (WGS) entry which is preliminary data.</text>
</comment>
<evidence type="ECO:0000313" key="2">
    <source>
        <dbReference type="Proteomes" id="UP000270868"/>
    </source>
</evidence>
<dbReference type="EMBL" id="RJPS01000009">
    <property type="protein sequence ID" value="RSJ88833.1"/>
    <property type="molecule type" value="Genomic_DNA"/>
</dbReference>
<gene>
    <name evidence="1" type="ORF">D8792_07980</name>
</gene>
<evidence type="ECO:0000313" key="1">
    <source>
        <dbReference type="EMBL" id="RSJ88833.1"/>
    </source>
</evidence>
<reference evidence="1 2" key="1">
    <citation type="submission" date="2018-11" db="EMBL/GenBank/DDBJ databases">
        <title>Species Designations Belie Phenotypic and Genotypic Heterogeneity in Oral Streptococci.</title>
        <authorList>
            <person name="Velsko I."/>
        </authorList>
    </citation>
    <scope>NUCLEOTIDE SEQUENCE [LARGE SCALE GENOMIC DNA]</scope>
    <source>
        <strain evidence="1 2">A52</strain>
    </source>
</reference>
<protein>
    <submittedName>
        <fullName evidence="1">Uncharacterized protein</fullName>
    </submittedName>
</protein>
<proteinExistence type="predicted"/>
<sequence>MGVTVKSHGMLEFKRINNVQTYTGGVRDVLVVRQSSSPLIQVEIRVNGYLLDLITVKRNILRVYTLKNLSPTARVTVSNITGGLDMTLKHNRTFRDFDFFEKLK</sequence>
<dbReference type="AlphaFoldDB" id="A0A428GYY9"/>